<feature type="transmembrane region" description="Helical" evidence="5">
    <location>
        <begin position="154"/>
        <end position="175"/>
    </location>
</feature>
<feature type="transmembrane region" description="Helical" evidence="5">
    <location>
        <begin position="205"/>
        <end position="229"/>
    </location>
</feature>
<feature type="transmembrane region" description="Helical" evidence="5">
    <location>
        <begin position="260"/>
        <end position="279"/>
    </location>
</feature>
<evidence type="ECO:0000313" key="7">
    <source>
        <dbReference type="Proteomes" id="UP000183997"/>
    </source>
</evidence>
<feature type="transmembrane region" description="Helical" evidence="5">
    <location>
        <begin position="235"/>
        <end position="253"/>
    </location>
</feature>
<gene>
    <name evidence="6" type="ORF">SAMN02745123_03309</name>
</gene>
<organism evidence="6 7">
    <name type="scientific">Desulforamulus aeronauticus DSM 10349</name>
    <dbReference type="NCBI Taxonomy" id="1121421"/>
    <lineage>
        <taxon>Bacteria</taxon>
        <taxon>Bacillati</taxon>
        <taxon>Bacillota</taxon>
        <taxon>Clostridia</taxon>
        <taxon>Eubacteriales</taxon>
        <taxon>Peptococcaceae</taxon>
        <taxon>Desulforamulus</taxon>
    </lineage>
</organism>
<dbReference type="Pfam" id="PF01925">
    <property type="entry name" value="TauE"/>
    <property type="match status" value="1"/>
</dbReference>
<dbReference type="OrthoDB" id="1785950at2"/>
<dbReference type="RefSeq" id="WP_072916566.1">
    <property type="nucleotide sequence ID" value="NZ_FRAR01000026.1"/>
</dbReference>
<sequence>MENIFFSGAITFLLMGIISGGLASAIGNAGVYLIVPLLMLVTGLTPDIAIPVALAHLAALLVPRVVGMCQAGNVDLRLTLWILAGFLPGTLFAAKLAALTNNLAWFKLIVLIPYLILLVGAVIYRAKPFRLLPAPNNLTRKKFLQLVKRVPGKVSLPFSGITLSAVILVILGAGFAMGTFLWGPLAVLLLSPLLIVGLDIPAMVAVGTGVVVSFIGAIVSSLSSGVLLYPITLQMLLWLFLGTALAVLVLSVLRHKNKLCPVPVAALMVIITSVTLWALSSTQPQDLLLQHYQFPLQLLG</sequence>
<name>A0A1M6VRC0_9FIRM</name>
<comment type="subcellular location">
    <subcellularLocation>
        <location evidence="5">Cell membrane</location>
        <topology evidence="5">Multi-pass membrane protein</topology>
    </subcellularLocation>
    <subcellularLocation>
        <location evidence="1">Membrane</location>
        <topology evidence="1">Multi-pass membrane protein</topology>
    </subcellularLocation>
</comment>
<reference evidence="7" key="1">
    <citation type="submission" date="2016-11" db="EMBL/GenBank/DDBJ databases">
        <authorList>
            <person name="Varghese N."/>
            <person name="Submissions S."/>
        </authorList>
    </citation>
    <scope>NUCLEOTIDE SEQUENCE [LARGE SCALE GENOMIC DNA]</scope>
    <source>
        <strain evidence="7">DSM 10349</strain>
    </source>
</reference>
<dbReference type="EMBL" id="FRAR01000026">
    <property type="protein sequence ID" value="SHK84082.1"/>
    <property type="molecule type" value="Genomic_DNA"/>
</dbReference>
<comment type="similarity">
    <text evidence="5">Belongs to the 4-toluene sulfonate uptake permease (TSUP) (TC 2.A.102) family.</text>
</comment>
<feature type="transmembrane region" description="Helical" evidence="5">
    <location>
        <begin position="104"/>
        <end position="124"/>
    </location>
</feature>
<proteinExistence type="inferred from homology"/>
<accession>A0A1M6VRC0</accession>
<evidence type="ECO:0000256" key="1">
    <source>
        <dbReference type="ARBA" id="ARBA00004141"/>
    </source>
</evidence>
<dbReference type="InterPro" id="IPR002781">
    <property type="entry name" value="TM_pro_TauE-like"/>
</dbReference>
<evidence type="ECO:0000256" key="5">
    <source>
        <dbReference type="RuleBase" id="RU363041"/>
    </source>
</evidence>
<dbReference type="AlphaFoldDB" id="A0A1M6VRC0"/>
<dbReference type="STRING" id="1121421.SAMN02745123_03309"/>
<dbReference type="GO" id="GO:0005886">
    <property type="term" value="C:plasma membrane"/>
    <property type="evidence" value="ECO:0007669"/>
    <property type="project" value="UniProtKB-SubCell"/>
</dbReference>
<keyword evidence="7" id="KW-1185">Reference proteome</keyword>
<evidence type="ECO:0000256" key="2">
    <source>
        <dbReference type="ARBA" id="ARBA00022692"/>
    </source>
</evidence>
<keyword evidence="2 5" id="KW-0812">Transmembrane</keyword>
<keyword evidence="4 5" id="KW-0472">Membrane</keyword>
<dbReference type="Proteomes" id="UP000183997">
    <property type="component" value="Unassembled WGS sequence"/>
</dbReference>
<feature type="transmembrane region" description="Helical" evidence="5">
    <location>
        <begin position="12"/>
        <end position="42"/>
    </location>
</feature>
<keyword evidence="3 5" id="KW-1133">Transmembrane helix</keyword>
<protein>
    <recommendedName>
        <fullName evidence="5">Probable membrane transporter protein</fullName>
    </recommendedName>
</protein>
<evidence type="ECO:0000256" key="3">
    <source>
        <dbReference type="ARBA" id="ARBA00022989"/>
    </source>
</evidence>
<keyword evidence="5" id="KW-1003">Cell membrane</keyword>
<evidence type="ECO:0000313" key="6">
    <source>
        <dbReference type="EMBL" id="SHK84082.1"/>
    </source>
</evidence>
<evidence type="ECO:0000256" key="4">
    <source>
        <dbReference type="ARBA" id="ARBA00023136"/>
    </source>
</evidence>
<feature type="transmembrane region" description="Helical" evidence="5">
    <location>
        <begin position="78"/>
        <end position="98"/>
    </location>
</feature>